<evidence type="ECO:0000259" key="3">
    <source>
        <dbReference type="PROSITE" id="PS50002"/>
    </source>
</evidence>
<keyword evidence="1 2" id="KW-0728">SH3 domain</keyword>
<evidence type="ECO:0000313" key="5">
    <source>
        <dbReference type="Proteomes" id="UP000799421"/>
    </source>
</evidence>
<evidence type="ECO:0000313" key="4">
    <source>
        <dbReference type="EMBL" id="KAF2862482.1"/>
    </source>
</evidence>
<evidence type="ECO:0000256" key="2">
    <source>
        <dbReference type="PROSITE-ProRule" id="PRU00192"/>
    </source>
</evidence>
<gene>
    <name evidence="4" type="ORF">K470DRAFT_262727</name>
</gene>
<feature type="domain" description="SH3" evidence="3">
    <location>
        <begin position="42"/>
        <end position="103"/>
    </location>
</feature>
<keyword evidence="5" id="KW-1185">Reference proteome</keyword>
<dbReference type="Proteomes" id="UP000799421">
    <property type="component" value="Unassembled WGS sequence"/>
</dbReference>
<dbReference type="AlphaFoldDB" id="A0A6A7C5G2"/>
<reference evidence="4" key="1">
    <citation type="journal article" date="2020" name="Stud. Mycol.">
        <title>101 Dothideomycetes genomes: a test case for predicting lifestyles and emergence of pathogens.</title>
        <authorList>
            <person name="Haridas S."/>
            <person name="Albert R."/>
            <person name="Binder M."/>
            <person name="Bloem J."/>
            <person name="Labutti K."/>
            <person name="Salamov A."/>
            <person name="Andreopoulos B."/>
            <person name="Baker S."/>
            <person name="Barry K."/>
            <person name="Bills G."/>
            <person name="Bluhm B."/>
            <person name="Cannon C."/>
            <person name="Castanera R."/>
            <person name="Culley D."/>
            <person name="Daum C."/>
            <person name="Ezra D."/>
            <person name="Gonzalez J."/>
            <person name="Henrissat B."/>
            <person name="Kuo A."/>
            <person name="Liang C."/>
            <person name="Lipzen A."/>
            <person name="Lutzoni F."/>
            <person name="Magnuson J."/>
            <person name="Mondo S."/>
            <person name="Nolan M."/>
            <person name="Ohm R."/>
            <person name="Pangilinan J."/>
            <person name="Park H.-J."/>
            <person name="Ramirez L."/>
            <person name="Alfaro M."/>
            <person name="Sun H."/>
            <person name="Tritt A."/>
            <person name="Yoshinaga Y."/>
            <person name="Zwiers L.-H."/>
            <person name="Turgeon B."/>
            <person name="Goodwin S."/>
            <person name="Spatafora J."/>
            <person name="Crous P."/>
            <person name="Grigoriev I."/>
        </authorList>
    </citation>
    <scope>NUCLEOTIDE SEQUENCE</scope>
    <source>
        <strain evidence="4">CBS 480.64</strain>
    </source>
</reference>
<evidence type="ECO:0000256" key="1">
    <source>
        <dbReference type="ARBA" id="ARBA00022443"/>
    </source>
</evidence>
<sequence>MSQFADPVMTAGSILAFSKANGESTLTTDAEDSPPPSAEFHGNSRQAVVMRAYMHAPSDPIRSTLRVGDVVRVDDASGSGWTVETPSGTTLIVPRDHLELLMAG</sequence>
<name>A0A6A7C5G2_9PEZI</name>
<proteinExistence type="predicted"/>
<dbReference type="InterPro" id="IPR001452">
    <property type="entry name" value="SH3_domain"/>
</dbReference>
<organism evidence="4 5">
    <name type="scientific">Piedraia hortae CBS 480.64</name>
    <dbReference type="NCBI Taxonomy" id="1314780"/>
    <lineage>
        <taxon>Eukaryota</taxon>
        <taxon>Fungi</taxon>
        <taxon>Dikarya</taxon>
        <taxon>Ascomycota</taxon>
        <taxon>Pezizomycotina</taxon>
        <taxon>Dothideomycetes</taxon>
        <taxon>Dothideomycetidae</taxon>
        <taxon>Capnodiales</taxon>
        <taxon>Piedraiaceae</taxon>
        <taxon>Piedraia</taxon>
    </lineage>
</organism>
<protein>
    <recommendedName>
        <fullName evidence="3">SH3 domain-containing protein</fullName>
    </recommendedName>
</protein>
<accession>A0A6A7C5G2</accession>
<dbReference type="PROSITE" id="PS50002">
    <property type="entry name" value="SH3"/>
    <property type="match status" value="1"/>
</dbReference>
<dbReference type="EMBL" id="MU005965">
    <property type="protein sequence ID" value="KAF2862482.1"/>
    <property type="molecule type" value="Genomic_DNA"/>
</dbReference>